<dbReference type="EMBL" id="KT365398">
    <property type="protein sequence ID" value="ALF50923.1"/>
    <property type="molecule type" value="Genomic_DNA"/>
</dbReference>
<dbReference type="Proteomes" id="UP000224501">
    <property type="component" value="Segment"/>
</dbReference>
<accession>A0A0N9ERI3</accession>
<evidence type="ECO:0000313" key="2">
    <source>
        <dbReference type="Proteomes" id="UP000224501"/>
    </source>
</evidence>
<organism evidence="1 2">
    <name type="scientific">Mycobacterium phage DTDevon</name>
    <dbReference type="NCBI Taxonomy" id="1701800"/>
    <lineage>
        <taxon>Viruses</taxon>
        <taxon>Duplodnaviria</taxon>
        <taxon>Heunggongvirae</taxon>
        <taxon>Uroviricota</taxon>
        <taxon>Caudoviricetes</taxon>
        <taxon>Ceeclamvirinae</taxon>
        <taxon>Bixzunavirus</taxon>
        <taxon>Bixzunavirus Bxz1</taxon>
    </lineage>
</organism>
<reference evidence="1 2" key="1">
    <citation type="submission" date="2015-07" db="EMBL/GenBank/DDBJ databases">
        <authorList>
            <person name="Temme D.W."/>
            <person name="Johnson J.E."/>
            <person name="London S.C."/>
            <person name="Surillo G.M."/>
            <person name="Radigan N.J."/>
            <person name="Pyfer K.B."/>
            <person name="Porzucek A.J."/>
            <person name="Philogene A.J."/>
            <person name="Logan K.R."/>
            <person name="Johnson J.E."/>
            <person name="Freeman C.M."/>
            <person name="Ferroni G.J."/>
            <person name="Denigris D.M."/>
            <person name="Collins J.M."/>
            <person name="Casey J.P."/>
            <person name="Buhalo D.J."/>
            <person name="Ahmed A."/>
            <person name="Lahoda L.A."/>
            <person name="Lee-Soety J.Y."/>
            <person name="King-Smith C."/>
            <person name="Delesalle V.A."/>
            <person name="Bradley K.W."/>
            <person name="Asai D.J."/>
            <person name="Bowman C.A."/>
            <person name="Russell D.A."/>
            <person name="Pope W.H."/>
            <person name="Jacobs-Sera D."/>
            <person name="Hendrix R.W."/>
            <person name="Hatfull G.F."/>
        </authorList>
    </citation>
    <scope>NUCLEOTIDE SEQUENCE [LARGE SCALE GENOMIC DNA]</scope>
</reference>
<protein>
    <submittedName>
        <fullName evidence="1">Uncharacterized protein</fullName>
    </submittedName>
</protein>
<evidence type="ECO:0000313" key="1">
    <source>
        <dbReference type="EMBL" id="ALF50923.1"/>
    </source>
</evidence>
<name>A0A0N9ERI3_9CAUD</name>
<proteinExistence type="predicted"/>
<sequence length="151" mass="17327">MVVEGVRHSHTPRSPEMTAIATTAPATHDEWIALMLNSVSPFMRTVIREEYIIAAETGDYMDQLYLAGEVQMWLRLEAKTDGQLVTELSVLAEERQAYWDEEDSSEITWEDTEQWDHQMWAIRELQAYRAAQARYTNQPPLTHSPFAALAA</sequence>
<gene>
    <name evidence="1" type="ORF">SEA_DTDEVON_60</name>
</gene>